<reference evidence="1 2" key="1">
    <citation type="submission" date="2024-09" db="EMBL/GenBank/DDBJ databases">
        <title>Chromosome-scale assembly of Riccia fluitans.</title>
        <authorList>
            <person name="Paukszto L."/>
            <person name="Sawicki J."/>
            <person name="Karawczyk K."/>
            <person name="Piernik-Szablinska J."/>
            <person name="Szczecinska M."/>
            <person name="Mazdziarz M."/>
        </authorList>
    </citation>
    <scope>NUCLEOTIDE SEQUENCE [LARGE SCALE GENOMIC DNA]</scope>
    <source>
        <strain evidence="1">Rf_01</strain>
        <tissue evidence="1">Aerial parts of the thallus</tissue>
    </source>
</reference>
<gene>
    <name evidence="1" type="ORF">R1flu_021880</name>
</gene>
<keyword evidence="2" id="KW-1185">Reference proteome</keyword>
<sequence>MECGSKPGDGYRFQRGAFRIWEDKTTESSCVVSKSGQPPEKDETEIDGLHATQSGWKARNGGARLLSRSRICKSQLAARIGCSVSLAVALRSQVHIQRWPNASQSSYIGKRCSLDAVATLKTPEGVSSNFLSGGA</sequence>
<dbReference type="EMBL" id="JBHFFA010000001">
    <property type="protein sequence ID" value="KAL2653752.1"/>
    <property type="molecule type" value="Genomic_DNA"/>
</dbReference>
<dbReference type="Proteomes" id="UP001605036">
    <property type="component" value="Unassembled WGS sequence"/>
</dbReference>
<protein>
    <submittedName>
        <fullName evidence="1">Uncharacterized protein</fullName>
    </submittedName>
</protein>
<name>A0ABD1ZRS8_9MARC</name>
<proteinExistence type="predicted"/>
<accession>A0ABD1ZRS8</accession>
<dbReference type="AlphaFoldDB" id="A0ABD1ZRS8"/>
<organism evidence="1 2">
    <name type="scientific">Riccia fluitans</name>
    <dbReference type="NCBI Taxonomy" id="41844"/>
    <lineage>
        <taxon>Eukaryota</taxon>
        <taxon>Viridiplantae</taxon>
        <taxon>Streptophyta</taxon>
        <taxon>Embryophyta</taxon>
        <taxon>Marchantiophyta</taxon>
        <taxon>Marchantiopsida</taxon>
        <taxon>Marchantiidae</taxon>
        <taxon>Marchantiales</taxon>
        <taxon>Ricciaceae</taxon>
        <taxon>Riccia</taxon>
    </lineage>
</organism>
<comment type="caution">
    <text evidence="1">The sequence shown here is derived from an EMBL/GenBank/DDBJ whole genome shotgun (WGS) entry which is preliminary data.</text>
</comment>
<evidence type="ECO:0000313" key="2">
    <source>
        <dbReference type="Proteomes" id="UP001605036"/>
    </source>
</evidence>
<evidence type="ECO:0000313" key="1">
    <source>
        <dbReference type="EMBL" id="KAL2653752.1"/>
    </source>
</evidence>